<organism evidence="4 5">
    <name type="scientific">Richelia sinica FACHB-800</name>
    <dbReference type="NCBI Taxonomy" id="1357546"/>
    <lineage>
        <taxon>Bacteria</taxon>
        <taxon>Bacillati</taxon>
        <taxon>Cyanobacteriota</taxon>
        <taxon>Cyanophyceae</taxon>
        <taxon>Nostocales</taxon>
        <taxon>Nostocaceae</taxon>
        <taxon>Richelia</taxon>
    </lineage>
</organism>
<dbReference type="Pfam" id="PF01494">
    <property type="entry name" value="FAD_binding_3"/>
    <property type="match status" value="2"/>
</dbReference>
<sequence>MLQHQAITNHQKIYDVIIVGAGPIGLATAVGLRQRGIENILVLDQTRGFRQVGQVLDLLPNGLKSLKALDSNAYTAVKNKATTLVKPQPSGETNTAKNSPQWVYKNFQGQIIRSVPLRFDEWFRDYGEGRVSISWFELQTTLRNLIPPELVKANHRCTNLVDEPENGCVLVECISDSRVENNPYAYWEENSHSKNNSTQNIDNAPTQYISKTFRGKLVIGADGINSEVRKVIYKDSPYTNFTHPQYSGFAAINCGGIKDIPNQLATEIVNKFLDDTFLTTISRDSISENSLESSAIRMILFSREPGQFAYILHLPVPLECLQGKSGKDLVNLAVQNLKHADFPSSLTELVANSPIENINQRPYYIHHAIYETDAGTTTPPWHQGRVVLVGDAAHGMPPFMAQGANQGLEDALAIVTIITNIAEKNNWQNVELISQCFSKYEHLRRPFIAYIQAATLTRSPYNSDQEWYEYSHKVYTRDVNQIIDSLSSV</sequence>
<evidence type="ECO:0000256" key="1">
    <source>
        <dbReference type="ARBA" id="ARBA00023002"/>
    </source>
</evidence>
<dbReference type="SUPFAM" id="SSF51905">
    <property type="entry name" value="FAD/NAD(P)-binding domain"/>
    <property type="match status" value="1"/>
</dbReference>
<dbReference type="PANTHER" id="PTHR13789">
    <property type="entry name" value="MONOOXYGENASE"/>
    <property type="match status" value="1"/>
</dbReference>
<reference evidence="4" key="1">
    <citation type="submission" date="2017-04" db="EMBL/GenBank/DDBJ databases">
        <title>Genome deletions in a multicellular cyanobacterial endosymbiont for morphological adaptation in marine diatoms.</title>
        <authorList>
            <person name="Wang Y."/>
            <person name="Gao H."/>
            <person name="Li R."/>
            <person name="Xu X."/>
        </authorList>
    </citation>
    <scope>NUCLEOTIDE SEQUENCE</scope>
    <source>
        <strain evidence="4">FACHB 800</strain>
    </source>
</reference>
<dbReference type="InterPro" id="IPR036188">
    <property type="entry name" value="FAD/NAD-bd_sf"/>
</dbReference>
<proteinExistence type="predicted"/>
<dbReference type="InterPro" id="IPR050493">
    <property type="entry name" value="FAD-dep_Monooxygenase_BioMet"/>
</dbReference>
<gene>
    <name evidence="4" type="ORF">B6N60_00618</name>
</gene>
<keyword evidence="1" id="KW-0560">Oxidoreductase</keyword>
<dbReference type="PANTHER" id="PTHR13789:SF309">
    <property type="entry name" value="PUTATIVE (AFU_ORTHOLOGUE AFUA_6G14510)-RELATED"/>
    <property type="match status" value="1"/>
</dbReference>
<dbReference type="GO" id="GO:0004497">
    <property type="term" value="F:monooxygenase activity"/>
    <property type="evidence" value="ECO:0007669"/>
    <property type="project" value="UniProtKB-KW"/>
</dbReference>
<dbReference type="Gene3D" id="3.50.50.60">
    <property type="entry name" value="FAD/NAD(P)-binding domain"/>
    <property type="match status" value="2"/>
</dbReference>
<name>A0A975T4H8_9NOST</name>
<dbReference type="GO" id="GO:0071949">
    <property type="term" value="F:FAD binding"/>
    <property type="evidence" value="ECO:0007669"/>
    <property type="project" value="InterPro"/>
</dbReference>
<evidence type="ECO:0000256" key="2">
    <source>
        <dbReference type="ARBA" id="ARBA00023033"/>
    </source>
</evidence>
<keyword evidence="5" id="KW-1185">Reference proteome</keyword>
<dbReference type="RefSeq" id="WP_190601107.1">
    <property type="nucleotide sequence ID" value="NZ_CP021056.1"/>
</dbReference>
<dbReference type="EMBL" id="CP021056">
    <property type="protein sequence ID" value="QXE21940.1"/>
    <property type="molecule type" value="Genomic_DNA"/>
</dbReference>
<dbReference type="KEGG" id="rsin:B6N60_00618"/>
<dbReference type="AlphaFoldDB" id="A0A975T4H8"/>
<accession>A0A975T4H8</accession>
<protein>
    <submittedName>
        <fullName evidence="4">Monooxygenase, FAD-binding</fullName>
    </submittedName>
</protein>
<evidence type="ECO:0000313" key="4">
    <source>
        <dbReference type="EMBL" id="QXE21940.1"/>
    </source>
</evidence>
<evidence type="ECO:0000259" key="3">
    <source>
        <dbReference type="Pfam" id="PF01494"/>
    </source>
</evidence>
<dbReference type="Proteomes" id="UP000683511">
    <property type="component" value="Chromosome"/>
</dbReference>
<keyword evidence="2 4" id="KW-0503">Monooxygenase</keyword>
<feature type="domain" description="FAD-binding" evidence="3">
    <location>
        <begin position="375"/>
        <end position="420"/>
    </location>
</feature>
<dbReference type="InterPro" id="IPR002938">
    <property type="entry name" value="FAD-bd"/>
</dbReference>
<dbReference type="PRINTS" id="PR00420">
    <property type="entry name" value="RNGMNOXGNASE"/>
</dbReference>
<feature type="domain" description="FAD-binding" evidence="3">
    <location>
        <begin position="14"/>
        <end position="42"/>
    </location>
</feature>
<evidence type="ECO:0000313" key="5">
    <source>
        <dbReference type="Proteomes" id="UP000683511"/>
    </source>
</evidence>